<dbReference type="Pfam" id="PF17784">
    <property type="entry name" value="Sulfotransfer_4"/>
    <property type="match status" value="1"/>
</dbReference>
<dbReference type="PANTHER" id="PTHR36978:SF4">
    <property type="entry name" value="P-LOOP CONTAINING NUCLEOSIDE TRIPHOSPHATE HYDROLASE PROTEIN"/>
    <property type="match status" value="1"/>
</dbReference>
<gene>
    <name evidence="2" type="ORF">GCM10023226_00320</name>
</gene>
<accession>A0ABP8VRM5</accession>
<evidence type="ECO:0000313" key="2">
    <source>
        <dbReference type="EMBL" id="GAA4668348.1"/>
    </source>
</evidence>
<evidence type="ECO:0008006" key="4">
    <source>
        <dbReference type="Google" id="ProtNLM"/>
    </source>
</evidence>
<dbReference type="SUPFAM" id="SSF52540">
    <property type="entry name" value="P-loop containing nucleoside triphosphate hydrolases"/>
    <property type="match status" value="1"/>
</dbReference>
<dbReference type="InterPro" id="IPR040632">
    <property type="entry name" value="Sulfotransfer_4"/>
</dbReference>
<protein>
    <recommendedName>
        <fullName evidence="4">Sulfotransferase family protein</fullName>
    </recommendedName>
</protein>
<proteinExistence type="predicted"/>
<reference evidence="3" key="1">
    <citation type="journal article" date="2019" name="Int. J. Syst. Evol. Microbiol.">
        <title>The Global Catalogue of Microorganisms (GCM) 10K type strain sequencing project: providing services to taxonomists for standard genome sequencing and annotation.</title>
        <authorList>
            <consortium name="The Broad Institute Genomics Platform"/>
            <consortium name="The Broad Institute Genome Sequencing Center for Infectious Disease"/>
            <person name="Wu L."/>
            <person name="Ma J."/>
        </authorList>
    </citation>
    <scope>NUCLEOTIDE SEQUENCE [LARGE SCALE GENOMIC DNA]</scope>
    <source>
        <strain evidence="3">JCM 18127</strain>
    </source>
</reference>
<organism evidence="2 3">
    <name type="scientific">Nocardioides nanhaiensis</name>
    <dbReference type="NCBI Taxonomy" id="1476871"/>
    <lineage>
        <taxon>Bacteria</taxon>
        <taxon>Bacillati</taxon>
        <taxon>Actinomycetota</taxon>
        <taxon>Actinomycetes</taxon>
        <taxon>Propionibacteriales</taxon>
        <taxon>Nocardioidaceae</taxon>
        <taxon>Nocardioides</taxon>
    </lineage>
</organism>
<evidence type="ECO:0000256" key="1">
    <source>
        <dbReference type="SAM" id="MobiDB-lite"/>
    </source>
</evidence>
<dbReference type="Gene3D" id="3.40.50.300">
    <property type="entry name" value="P-loop containing nucleotide triphosphate hydrolases"/>
    <property type="match status" value="1"/>
</dbReference>
<sequence length="232" mass="25773">MREGLRHLLDAPTYHMSEVFAHPEHAATWVDAIAGRPPDWESFLAGYAAGVDAPFSLCWRELADAYPDAPVLLSHRGDAELWYRSMAATVLPRTRELRRRSRADPLVALFEVLFDRVCPDIDDHDQLVSGYDRWLAQVREGVAPGRLVEWQPGDAWAPVCRALGLPVPAVPFPHENSSASYRARQGERTRRDRARLATASGEPPTPAIGGPGDREASPRRRGPVRTTRIDGA</sequence>
<dbReference type="PANTHER" id="PTHR36978">
    <property type="entry name" value="P-LOOP CONTAINING NUCLEOTIDE TRIPHOSPHATE HYDROLASE"/>
    <property type="match status" value="1"/>
</dbReference>
<keyword evidence="3" id="KW-1185">Reference proteome</keyword>
<evidence type="ECO:0000313" key="3">
    <source>
        <dbReference type="Proteomes" id="UP001500621"/>
    </source>
</evidence>
<feature type="region of interest" description="Disordered" evidence="1">
    <location>
        <begin position="174"/>
        <end position="232"/>
    </location>
</feature>
<dbReference type="EMBL" id="BAABIM010000001">
    <property type="protein sequence ID" value="GAA4668348.1"/>
    <property type="molecule type" value="Genomic_DNA"/>
</dbReference>
<dbReference type="Proteomes" id="UP001500621">
    <property type="component" value="Unassembled WGS sequence"/>
</dbReference>
<name>A0ABP8VRM5_9ACTN</name>
<dbReference type="InterPro" id="IPR027417">
    <property type="entry name" value="P-loop_NTPase"/>
</dbReference>
<comment type="caution">
    <text evidence="2">The sequence shown here is derived from an EMBL/GenBank/DDBJ whole genome shotgun (WGS) entry which is preliminary data.</text>
</comment>